<keyword evidence="1" id="KW-0548">Nucleotidyltransferase</keyword>
<dbReference type="InterPro" id="IPR025960">
    <property type="entry name" value="RVT_N"/>
</dbReference>
<dbReference type="Gene3D" id="3.30.70.270">
    <property type="match status" value="1"/>
</dbReference>
<accession>A0A1C4GGN6</accession>
<dbReference type="AlphaFoldDB" id="A0A1C4GGN6"/>
<dbReference type="PANTHER" id="PTHR34047:SF10">
    <property type="entry name" value="GROUP II INTRON-ASSOCIATED OPEN READING FRAME"/>
    <property type="match status" value="1"/>
</dbReference>
<dbReference type="PANTHER" id="PTHR34047">
    <property type="entry name" value="NUCLEAR INTRON MATURASE 1, MITOCHONDRIAL-RELATED"/>
    <property type="match status" value="1"/>
</dbReference>
<dbReference type="InterPro" id="IPR043128">
    <property type="entry name" value="Rev_trsase/Diguanyl_cyclase"/>
</dbReference>
<keyword evidence="1" id="KW-0808">Transferase</keyword>
<dbReference type="SUPFAM" id="SSF56672">
    <property type="entry name" value="DNA/RNA polymerases"/>
    <property type="match status" value="1"/>
</dbReference>
<dbReference type="InterPro" id="IPR043502">
    <property type="entry name" value="DNA/RNA_pol_sf"/>
</dbReference>
<keyword evidence="1" id="KW-0695">RNA-directed DNA polymerase</keyword>
<dbReference type="InterPro" id="IPR013597">
    <property type="entry name" value="Mat_intron_G2"/>
</dbReference>
<dbReference type="EC" id="2.7.7.49" evidence="1"/>
<dbReference type="Pfam" id="PF08388">
    <property type="entry name" value="GIIM"/>
    <property type="match status" value="1"/>
</dbReference>
<reference evidence="1 2" key="1">
    <citation type="submission" date="2016-08" db="EMBL/GenBank/DDBJ databases">
        <authorList>
            <person name="Seilhamer J.J."/>
        </authorList>
    </citation>
    <scope>NUCLEOTIDE SEQUENCE [LARGE SCALE GENOMIC DNA]</scope>
    <source>
        <strain evidence="1 2">SDA_GO95</strain>
    </source>
</reference>
<dbReference type="PROSITE" id="PS50878">
    <property type="entry name" value="RT_POL"/>
    <property type="match status" value="1"/>
</dbReference>
<evidence type="ECO:0000313" key="1">
    <source>
        <dbReference type="EMBL" id="SCB71504.1"/>
    </source>
</evidence>
<dbReference type="InterPro" id="IPR000477">
    <property type="entry name" value="RT_dom"/>
</dbReference>
<proteinExistence type="predicted"/>
<dbReference type="Proteomes" id="UP000195696">
    <property type="component" value="Unassembled WGS sequence"/>
</dbReference>
<dbReference type="CDD" id="cd01651">
    <property type="entry name" value="RT_G2_intron"/>
    <property type="match status" value="1"/>
</dbReference>
<dbReference type="RefSeq" id="WP_070140230.1">
    <property type="nucleotide sequence ID" value="NZ_FMAK01000070.1"/>
</dbReference>
<dbReference type="EMBL" id="FMAK01000070">
    <property type="protein sequence ID" value="SCB71504.1"/>
    <property type="molecule type" value="Genomic_DNA"/>
</dbReference>
<name>A0A1C4GGN6_BACMY</name>
<dbReference type="NCBIfam" id="TIGR04416">
    <property type="entry name" value="group_II_RT_mat"/>
    <property type="match status" value="1"/>
</dbReference>
<dbReference type="InterPro" id="IPR030931">
    <property type="entry name" value="Group_II_RT_mat"/>
</dbReference>
<sequence>MNTSERASAHVSYTEWNSTDWKAIQMYVTKLRQRIYRAEQSNQRRKVRKLQRLLLRSEANLLISIRRVTQQNKGKRTPGVDEHTALSRRERNQLYEQLRKQNILRHHPKPAKRIYIAKKNGKLRPLGIPTIKDRVYQNMVRNALEPQWESRFEANSYGFRPKRSTHDAIRSIFNRINGGSKKKWIFEGDFKGCFDHLNHNWILKQLANFPGSALIERWLQMGYMERNAFSETQEGTPQGGIISPLLANVALHGMEEALGITYKKNYKANGSYIIHPACKIALVRYADDFVVLAETKEQAQSIYERLRPYLKDRGLELSPEKTKVTHIERGFEFLGFSIRQYKTWQGNKLFIKPSKSGIQKAKEKIRDTLRTMKGQPIGEVIRVLNPIIRGYGQYWKHVVSKRIFSKIANYVFWKVRKHLRQLHPKKSWKWIRARYYKAPHHGGNVWVPTCPKTNIQLLHMPWIKIERHVMVMYKNSPDNPTLKGYWEKRDRKVFNLENTMDRMKLARKQGYRCAICKCPLQNGEKVIVKDIPIHQSHLQPNGNARLVHLPCLQ</sequence>
<gene>
    <name evidence="1" type="ORF">BWGO95_05745</name>
</gene>
<dbReference type="Pfam" id="PF00078">
    <property type="entry name" value="RVT_1"/>
    <property type="match status" value="1"/>
</dbReference>
<protein>
    <submittedName>
        <fullName evidence="1">RNA-directed DNA polymerase</fullName>
        <ecNumber evidence="1">2.7.7.49</ecNumber>
    </submittedName>
</protein>
<organism evidence="1 2">
    <name type="scientific">Bacillus mycoides</name>
    <dbReference type="NCBI Taxonomy" id="1405"/>
    <lineage>
        <taxon>Bacteria</taxon>
        <taxon>Bacillati</taxon>
        <taxon>Bacillota</taxon>
        <taxon>Bacilli</taxon>
        <taxon>Bacillales</taxon>
        <taxon>Bacillaceae</taxon>
        <taxon>Bacillus</taxon>
        <taxon>Bacillus cereus group</taxon>
    </lineage>
</organism>
<dbReference type="InterPro" id="IPR051083">
    <property type="entry name" value="GrpII_Intron_Splice-Mob/Def"/>
</dbReference>
<evidence type="ECO:0000313" key="2">
    <source>
        <dbReference type="Proteomes" id="UP000195696"/>
    </source>
</evidence>
<dbReference type="GO" id="GO:0003964">
    <property type="term" value="F:RNA-directed DNA polymerase activity"/>
    <property type="evidence" value="ECO:0007669"/>
    <property type="project" value="UniProtKB-KW"/>
</dbReference>
<dbReference type="Pfam" id="PF13655">
    <property type="entry name" value="RVT_N"/>
    <property type="match status" value="1"/>
</dbReference>